<gene>
    <name evidence="6" type="ORF">N7450_007544</name>
</gene>
<reference evidence="6 7" key="1">
    <citation type="journal article" date="2023" name="IMA Fungus">
        <title>Comparative genomic study of the Penicillium genus elucidates a diverse pangenome and 15 lateral gene transfer events.</title>
        <authorList>
            <person name="Petersen C."/>
            <person name="Sorensen T."/>
            <person name="Nielsen M.R."/>
            <person name="Sondergaard T.E."/>
            <person name="Sorensen J.L."/>
            <person name="Fitzpatrick D.A."/>
            <person name="Frisvad J.C."/>
            <person name="Nielsen K.L."/>
        </authorList>
    </citation>
    <scope>NUCLEOTIDE SEQUENCE [LARGE SCALE GENOMIC DNA]</scope>
    <source>
        <strain evidence="6 7">IBT 29057</strain>
    </source>
</reference>
<feature type="domain" description="Deacetylase sirtuin-type" evidence="5">
    <location>
        <begin position="17"/>
        <end position="214"/>
    </location>
</feature>
<dbReference type="InterPro" id="IPR026590">
    <property type="entry name" value="Ssirtuin_cat_dom"/>
</dbReference>
<dbReference type="InterPro" id="IPR026591">
    <property type="entry name" value="Sirtuin_cat_small_dom_sf"/>
</dbReference>
<sequence>MADSILKVAAKERREAASTMDKKTTALVKQIHQSKHFIAFTGAGISTSAGVPDFRGPHGNWTLQAQGRPRTEHANTLQAIPTLSHMALVELQNRDFRAVSNFEKGDHDHRTTRKCARCGGHLYDTIINFGESLPPHAMQLAQKNAEMADLCLVLGSSLTVTPANTIPEIVGQRKGSKLAICNLQETPVDGISDIRIFSETDILMTKVVETLELPIPPFILRRRLVVKVETQEKDRHRVTATGVDTDGTPMTFLQSVRLEGCRRVARAEPFIILLRELLQSGSKLKLDLEFMGHYNEPNLELVHKYDGEGEVLYWLEFHVQSGEWSIVKEEGLADATESLVIKK</sequence>
<accession>A0AAD6DJ85</accession>
<keyword evidence="2" id="KW-0808">Transferase</keyword>
<comment type="similarity">
    <text evidence="1">Belongs to the sirtuin family. Class I subfamily.</text>
</comment>
<keyword evidence="3" id="KW-0520">NAD</keyword>
<comment type="caution">
    <text evidence="6">The sequence shown here is derived from an EMBL/GenBank/DDBJ whole genome shotgun (WGS) entry which is preliminary data.</text>
</comment>
<dbReference type="GO" id="GO:0017136">
    <property type="term" value="F:histone deacetylase activity, NAD-dependent"/>
    <property type="evidence" value="ECO:0007669"/>
    <property type="project" value="TreeGrafter"/>
</dbReference>
<dbReference type="Gene3D" id="3.30.1600.10">
    <property type="entry name" value="SIR2/SIRT2 'Small Domain"/>
    <property type="match status" value="1"/>
</dbReference>
<dbReference type="PROSITE" id="PS50305">
    <property type="entry name" value="SIRTUIN"/>
    <property type="match status" value="1"/>
</dbReference>
<dbReference type="Proteomes" id="UP001216150">
    <property type="component" value="Unassembled WGS sequence"/>
</dbReference>
<dbReference type="InterPro" id="IPR029035">
    <property type="entry name" value="DHS-like_NAD/FAD-binding_dom"/>
</dbReference>
<dbReference type="InterPro" id="IPR050134">
    <property type="entry name" value="NAD-dep_sirtuin_deacylases"/>
</dbReference>
<proteinExistence type="inferred from homology"/>
<comment type="caution">
    <text evidence="4">Lacks conserved residue(s) required for the propagation of feature annotation.</text>
</comment>
<organism evidence="6 7">
    <name type="scientific">Penicillium hetheringtonii</name>
    <dbReference type="NCBI Taxonomy" id="911720"/>
    <lineage>
        <taxon>Eukaryota</taxon>
        <taxon>Fungi</taxon>
        <taxon>Dikarya</taxon>
        <taxon>Ascomycota</taxon>
        <taxon>Pezizomycotina</taxon>
        <taxon>Eurotiomycetes</taxon>
        <taxon>Eurotiomycetidae</taxon>
        <taxon>Eurotiales</taxon>
        <taxon>Aspergillaceae</taxon>
        <taxon>Penicillium</taxon>
    </lineage>
</organism>
<dbReference type="AlphaFoldDB" id="A0AAD6DJ85"/>
<evidence type="ECO:0000256" key="3">
    <source>
        <dbReference type="ARBA" id="ARBA00023027"/>
    </source>
</evidence>
<dbReference type="GO" id="GO:0005634">
    <property type="term" value="C:nucleus"/>
    <property type="evidence" value="ECO:0007669"/>
    <property type="project" value="TreeGrafter"/>
</dbReference>
<evidence type="ECO:0000256" key="2">
    <source>
        <dbReference type="ARBA" id="ARBA00022679"/>
    </source>
</evidence>
<dbReference type="Gene3D" id="3.40.50.1220">
    <property type="entry name" value="TPP-binding domain"/>
    <property type="match status" value="2"/>
</dbReference>
<dbReference type="SUPFAM" id="SSF52467">
    <property type="entry name" value="DHS-like NAD/FAD-binding domain"/>
    <property type="match status" value="1"/>
</dbReference>
<dbReference type="GO" id="GO:0070403">
    <property type="term" value="F:NAD+ binding"/>
    <property type="evidence" value="ECO:0007669"/>
    <property type="project" value="InterPro"/>
</dbReference>
<dbReference type="EMBL" id="JAQJAC010000006">
    <property type="protein sequence ID" value="KAJ5581243.1"/>
    <property type="molecule type" value="Genomic_DNA"/>
</dbReference>
<evidence type="ECO:0000259" key="5">
    <source>
        <dbReference type="PROSITE" id="PS50305"/>
    </source>
</evidence>
<evidence type="ECO:0000256" key="1">
    <source>
        <dbReference type="ARBA" id="ARBA00006924"/>
    </source>
</evidence>
<protein>
    <recommendedName>
        <fullName evidence="5">Deacetylase sirtuin-type domain-containing protein</fullName>
    </recommendedName>
</protein>
<name>A0AAD6DJ85_9EURO</name>
<keyword evidence="7" id="KW-1185">Reference proteome</keyword>
<evidence type="ECO:0000313" key="7">
    <source>
        <dbReference type="Proteomes" id="UP001216150"/>
    </source>
</evidence>
<evidence type="ECO:0000256" key="4">
    <source>
        <dbReference type="PROSITE-ProRule" id="PRU00236"/>
    </source>
</evidence>
<dbReference type="Pfam" id="PF02146">
    <property type="entry name" value="SIR2"/>
    <property type="match status" value="1"/>
</dbReference>
<evidence type="ECO:0000313" key="6">
    <source>
        <dbReference type="EMBL" id="KAJ5581243.1"/>
    </source>
</evidence>
<dbReference type="PANTHER" id="PTHR11085">
    <property type="entry name" value="NAD-DEPENDENT PROTEIN DEACYLASE SIRTUIN-5, MITOCHONDRIAL-RELATED"/>
    <property type="match status" value="1"/>
</dbReference>
<dbReference type="InterPro" id="IPR003000">
    <property type="entry name" value="Sirtuin"/>
</dbReference>
<dbReference type="PANTHER" id="PTHR11085:SF10">
    <property type="entry name" value="NAD-DEPENDENT PROTEIN DEACYLASE SIRTUIN-5, MITOCHONDRIAL-RELATED"/>
    <property type="match status" value="1"/>
</dbReference>